<reference evidence="1" key="1">
    <citation type="submission" date="2016-04" db="EMBL/GenBank/DDBJ databases">
        <authorList>
            <person name="Evans L.H."/>
            <person name="Alamgir A."/>
            <person name="Owens N."/>
            <person name="Weber N.D."/>
            <person name="Virtaneva K."/>
            <person name="Barbian K."/>
            <person name="Babar A."/>
            <person name="Rosenke K."/>
        </authorList>
    </citation>
    <scope>NUCLEOTIDE SEQUENCE</scope>
    <source>
        <strain evidence="1">86</strain>
    </source>
</reference>
<organism evidence="1">
    <name type="scientific">uncultured delta proteobacterium</name>
    <dbReference type="NCBI Taxonomy" id="34034"/>
    <lineage>
        <taxon>Bacteria</taxon>
        <taxon>Deltaproteobacteria</taxon>
        <taxon>environmental samples</taxon>
    </lineage>
</organism>
<dbReference type="InterPro" id="IPR036102">
    <property type="entry name" value="OsmC/Ohrsf"/>
</dbReference>
<dbReference type="InterPro" id="IPR015946">
    <property type="entry name" value="KH_dom-like_a/b"/>
</dbReference>
<dbReference type="AlphaFoldDB" id="A0A212JPS8"/>
<accession>A0A212JPS8</accession>
<evidence type="ECO:0000313" key="1">
    <source>
        <dbReference type="EMBL" id="SBW01456.1"/>
    </source>
</evidence>
<proteinExistence type="predicted"/>
<sequence>MATVTGKYLGGLRVEAKHEQSGTTLITDAPCDNHGLGQSFSPTDLCAMSLGACALTIMGIFAQAHGLDIDGTTFDVTKTMSPNAPRRIAKIEVTYHFPAKGYTDKDKKSLERAALTCPVHHSLGPDVEQVINFMW</sequence>
<dbReference type="Gene3D" id="3.30.300.20">
    <property type="match status" value="1"/>
</dbReference>
<name>A0A212JPS8_9DELT</name>
<dbReference type="InterPro" id="IPR003718">
    <property type="entry name" value="OsmC/Ohr_fam"/>
</dbReference>
<dbReference type="SUPFAM" id="SSF82784">
    <property type="entry name" value="OsmC-like"/>
    <property type="match status" value="1"/>
</dbReference>
<protein>
    <recommendedName>
        <fullName evidence="2">OsmC family protein</fullName>
    </recommendedName>
</protein>
<dbReference type="Pfam" id="PF02566">
    <property type="entry name" value="OsmC"/>
    <property type="match status" value="1"/>
</dbReference>
<gene>
    <name evidence="1" type="ORF">KL86DPRO_11973</name>
</gene>
<dbReference type="PANTHER" id="PTHR39624">
    <property type="entry name" value="PROTEIN INVOLVED IN RIMO-MEDIATED BETA-METHYLTHIOLATION OF RIBOSOMAL PROTEIN S12 YCAO"/>
    <property type="match status" value="1"/>
</dbReference>
<dbReference type="EMBL" id="FLUQ01000001">
    <property type="protein sequence ID" value="SBW01456.1"/>
    <property type="molecule type" value="Genomic_DNA"/>
</dbReference>
<dbReference type="PANTHER" id="PTHR39624:SF2">
    <property type="entry name" value="OSMC-LIKE PROTEIN"/>
    <property type="match status" value="1"/>
</dbReference>
<evidence type="ECO:0008006" key="2">
    <source>
        <dbReference type="Google" id="ProtNLM"/>
    </source>
</evidence>